<proteinExistence type="predicted"/>
<accession>Q9FCV4</accession>
<reference evidence="1" key="1">
    <citation type="submission" date="2000-06" db="EMBL/GenBank/DDBJ databases">
        <title>Cloning and characterisation of an alanine racemase gene from Lactobacillus reuteri.</title>
        <authorList>
            <person name="Thompson A."/>
            <person name="Griffin H."/>
            <person name="Gasson M.J."/>
        </authorList>
    </citation>
    <scope>NUCLEOTIDE SEQUENCE</scope>
    <source>
        <strain evidence="1">ATCC53608</strain>
    </source>
</reference>
<protein>
    <submittedName>
        <fullName evidence="1">Uncharacterized protein</fullName>
    </submittedName>
</protein>
<dbReference type="EMBL" id="AJ278312">
    <property type="protein sequence ID" value="CAC03495.1"/>
    <property type="molecule type" value="Genomic_DNA"/>
</dbReference>
<sequence length="159" mass="17397">MDYLRDVERLTKKRLLPLKPPTEEEAFIGRAAMAEQNVQELVKKTDVDKFGEQADRLLEQYDARTLVAALLNDEIRQTRVRLRLKLPLNAHYHARRAVTIRVAATAAVDAMVVATAIGATVTVVNGTTARTAIVGTGMTATQVQTTGKITTRAVISATL</sequence>
<evidence type="ECO:0000313" key="1">
    <source>
        <dbReference type="EMBL" id="CAC03495.1"/>
    </source>
</evidence>
<organism evidence="1">
    <name type="scientific">Limosilactobacillus reuteri</name>
    <name type="common">Lactobacillus reuteri</name>
    <dbReference type="NCBI Taxonomy" id="1598"/>
    <lineage>
        <taxon>Bacteria</taxon>
        <taxon>Bacillati</taxon>
        <taxon>Bacillota</taxon>
        <taxon>Bacilli</taxon>
        <taxon>Lactobacillales</taxon>
        <taxon>Lactobacillaceae</taxon>
        <taxon>Limosilactobacillus</taxon>
    </lineage>
</organism>
<dbReference type="AlphaFoldDB" id="Q9FCV4"/>
<name>Q9FCV4_LIMRT</name>